<feature type="domain" description="DUF1737" evidence="1">
    <location>
        <begin position="3"/>
        <end position="48"/>
    </location>
</feature>
<dbReference type="KEGG" id="vg:56136158"/>
<name>A0A514CTC7_9CAUD</name>
<proteinExistence type="predicted"/>
<evidence type="ECO:0000313" key="2">
    <source>
        <dbReference type="EMBL" id="QDH83722.1"/>
    </source>
</evidence>
<dbReference type="Pfam" id="PF08410">
    <property type="entry name" value="DUF1737"/>
    <property type="match status" value="1"/>
</dbReference>
<accession>A0A514CTC7</accession>
<reference evidence="2 3" key="1">
    <citation type="submission" date="2019-06" db="EMBL/GenBank/DDBJ databases">
        <authorList>
            <person name="Kincaid V.D."/>
            <person name="Fuller A."/>
            <person name="Hodges K."/>
            <person name="Bansal M."/>
            <person name="Essig J."/>
            <person name="Johnson A."/>
        </authorList>
    </citation>
    <scope>NUCLEOTIDE SEQUENCE [LARGE SCALE GENOMIC DNA]</scope>
</reference>
<evidence type="ECO:0000313" key="3">
    <source>
        <dbReference type="Proteomes" id="UP000320799"/>
    </source>
</evidence>
<dbReference type="GeneID" id="56136158"/>
<protein>
    <recommendedName>
        <fullName evidence="1">DUF1737 domain-containing protein</fullName>
    </recommendedName>
</protein>
<dbReference type="EMBL" id="MN094788">
    <property type="protein sequence ID" value="QDH83722.1"/>
    <property type="molecule type" value="Genomic_DNA"/>
</dbReference>
<dbReference type="Proteomes" id="UP000320799">
    <property type="component" value="Segment"/>
</dbReference>
<keyword evidence="3" id="KW-1185">Reference proteome</keyword>
<evidence type="ECO:0000259" key="1">
    <source>
        <dbReference type="Pfam" id="PF08410"/>
    </source>
</evidence>
<dbReference type="RefSeq" id="YP_009903882.1">
    <property type="nucleotide sequence ID" value="NC_049849.1"/>
</dbReference>
<dbReference type="InterPro" id="IPR013619">
    <property type="entry name" value="DUF1737"/>
</dbReference>
<sequence>MEYKIVTSHTQQGLETQVTNLMRTGWEPKGGFAMISTGTSVYWGQAMVRYESRSTAVYD</sequence>
<organism evidence="2 3">
    <name type="scientific">Achromobacter phage Motura</name>
    <dbReference type="NCBI Taxonomy" id="2591403"/>
    <lineage>
        <taxon>Viruses</taxon>
        <taxon>Duplodnaviria</taxon>
        <taxon>Heunggongvirae</taxon>
        <taxon>Uroviricota</taxon>
        <taxon>Caudoviricetes</taxon>
        <taxon>Moturavirus</taxon>
        <taxon>Moturavirus motura</taxon>
    </lineage>
</organism>